<dbReference type="Proteomes" id="UP000198412">
    <property type="component" value="Unassembled WGS sequence"/>
</dbReference>
<protein>
    <recommendedName>
        <fullName evidence="4">Bacteroides conjugative transposon TraN protein</fullName>
    </recommendedName>
</protein>
<dbReference type="AlphaFoldDB" id="A0A238YCT9"/>
<evidence type="ECO:0000313" key="3">
    <source>
        <dbReference type="Proteomes" id="UP000198412"/>
    </source>
</evidence>
<dbReference type="InterPro" id="IPR022298">
    <property type="entry name" value="Conjug_transposon_TraN"/>
</dbReference>
<dbReference type="OrthoDB" id="1451423at2"/>
<evidence type="ECO:0008006" key="4">
    <source>
        <dbReference type="Google" id="ProtNLM"/>
    </source>
</evidence>
<dbReference type="EMBL" id="FZNX01000004">
    <property type="protein sequence ID" value="SNR68792.1"/>
    <property type="molecule type" value="Genomic_DNA"/>
</dbReference>
<feature type="signal peptide" evidence="1">
    <location>
        <begin position="1"/>
        <end position="18"/>
    </location>
</feature>
<dbReference type="RefSeq" id="WP_089378758.1">
    <property type="nucleotide sequence ID" value="NZ_FZNX01000004.1"/>
</dbReference>
<feature type="chain" id="PRO_5013325853" description="Bacteroides conjugative transposon TraN protein" evidence="1">
    <location>
        <begin position="19"/>
        <end position="272"/>
    </location>
</feature>
<evidence type="ECO:0000256" key="1">
    <source>
        <dbReference type="SAM" id="SignalP"/>
    </source>
</evidence>
<accession>A0A238YCT9</accession>
<keyword evidence="3" id="KW-1185">Reference proteome</keyword>
<evidence type="ECO:0000313" key="2">
    <source>
        <dbReference type="EMBL" id="SNR68792.1"/>
    </source>
</evidence>
<dbReference type="Pfam" id="PF13595">
    <property type="entry name" value="DUF4138"/>
    <property type="match status" value="1"/>
</dbReference>
<name>A0A238YCT9_9FLAO</name>
<gene>
    <name evidence="2" type="ORF">SAMN04488111_2471</name>
</gene>
<proteinExistence type="predicted"/>
<sequence length="272" mass="31648">MKRHLSTLLLLFSLASVAQLKQQSPYKLDTIFANEEKSVALFFPNPIRQAITGAEHFVFNYNREKLQYFGLLQATPGAESNLLTITENGQVYSYILKYKKQLKKINYFISEKESVGNEKPIKIAVKKQKQIINKQGVKISQYLKFSEYLLSSTLKNIATKCKKGVKVRLQKIAYNASEVYLVIEIRNNSKIDFEIDYLNVYRTNGNKKKKASYQSLRLKEIYKHKMPSIIYKGQRRKFVYVLPKFVLGDNEKLQIELQELKGSRRVVLETKN</sequence>
<reference evidence="3" key="1">
    <citation type="submission" date="2017-06" db="EMBL/GenBank/DDBJ databases">
        <authorList>
            <person name="Varghese N."/>
            <person name="Submissions S."/>
        </authorList>
    </citation>
    <scope>NUCLEOTIDE SEQUENCE [LARGE SCALE GENOMIC DNA]</scope>
    <source>
        <strain evidence="3">DSM 27993</strain>
    </source>
</reference>
<organism evidence="2 3">
    <name type="scientific">Lutibacter flavus</name>
    <dbReference type="NCBI Taxonomy" id="691689"/>
    <lineage>
        <taxon>Bacteria</taxon>
        <taxon>Pseudomonadati</taxon>
        <taxon>Bacteroidota</taxon>
        <taxon>Flavobacteriia</taxon>
        <taxon>Flavobacteriales</taxon>
        <taxon>Flavobacteriaceae</taxon>
        <taxon>Lutibacter</taxon>
    </lineage>
</organism>
<keyword evidence="1" id="KW-0732">Signal</keyword>